<gene>
    <name evidence="2" type="ORF">BFG57_04260</name>
</gene>
<accession>A0A1E5LBY3</accession>
<proteinExistence type="predicted"/>
<dbReference type="Proteomes" id="UP000095209">
    <property type="component" value="Unassembled WGS sequence"/>
</dbReference>
<keyword evidence="1" id="KW-0175">Coiled coil</keyword>
<evidence type="ECO:0000256" key="1">
    <source>
        <dbReference type="SAM" id="Coils"/>
    </source>
</evidence>
<dbReference type="EMBL" id="MJEH01000055">
    <property type="protein sequence ID" value="OEH91594.1"/>
    <property type="molecule type" value="Genomic_DNA"/>
</dbReference>
<name>A0A1E5LBY3_9BACI</name>
<evidence type="ECO:0000313" key="3">
    <source>
        <dbReference type="Proteomes" id="UP000095209"/>
    </source>
</evidence>
<protein>
    <submittedName>
        <fullName evidence="2">Uncharacterized protein</fullName>
    </submittedName>
</protein>
<dbReference type="RefSeq" id="WP_069718331.1">
    <property type="nucleotide sequence ID" value="NZ_MJEH01000055.1"/>
</dbReference>
<organism evidence="2 3">
    <name type="scientific">Bacillus solimangrovi</name>
    <dbReference type="NCBI Taxonomy" id="1305675"/>
    <lineage>
        <taxon>Bacteria</taxon>
        <taxon>Bacillati</taxon>
        <taxon>Bacillota</taxon>
        <taxon>Bacilli</taxon>
        <taxon>Bacillales</taxon>
        <taxon>Bacillaceae</taxon>
        <taxon>Bacillus</taxon>
    </lineage>
</organism>
<keyword evidence="3" id="KW-1185">Reference proteome</keyword>
<comment type="caution">
    <text evidence="2">The sequence shown here is derived from an EMBL/GenBank/DDBJ whole genome shotgun (WGS) entry which is preliminary data.</text>
</comment>
<evidence type="ECO:0000313" key="2">
    <source>
        <dbReference type="EMBL" id="OEH91594.1"/>
    </source>
</evidence>
<sequence>MSNNLSTDDNLELHEVHSLLEQAEQKLKKLKIIASTEDLNNPIQNELSFESMFQYSVILPSSDEHLHNTFVIGNFQIHNTGAETMNNPLICLEISPSQHSSISGKISYGKGNSDEDSLYGSNEEWKYLEYDWRKKGSKRGEHWLKPLHADNIAPGETLTFSNFQLKFSEKAEGELSLAGFVYCKEDSKGRASKNRIVLHLPSKS</sequence>
<feature type="coiled-coil region" evidence="1">
    <location>
        <begin position="13"/>
        <end position="40"/>
    </location>
</feature>
<reference evidence="2 3" key="1">
    <citation type="submission" date="2016-08" db="EMBL/GenBank/DDBJ databases">
        <title>Genome of Bacillus solimangrovi GH2-4.</title>
        <authorList>
            <person name="Lim S."/>
            <person name="Kim B.-C."/>
        </authorList>
    </citation>
    <scope>NUCLEOTIDE SEQUENCE [LARGE SCALE GENOMIC DNA]</scope>
    <source>
        <strain evidence="2 3">GH2-4</strain>
    </source>
</reference>
<dbReference type="STRING" id="1305675.BFG57_04260"/>
<dbReference type="AlphaFoldDB" id="A0A1E5LBY3"/>
<dbReference type="OrthoDB" id="2679997at2"/>